<dbReference type="AlphaFoldDB" id="A0A1I7FG33"/>
<protein>
    <submittedName>
        <fullName evidence="1">Uncharacterized protein</fullName>
    </submittedName>
</protein>
<name>A0A1I7FG33_9BACT</name>
<dbReference type="Proteomes" id="UP000182491">
    <property type="component" value="Unassembled WGS sequence"/>
</dbReference>
<keyword evidence="2" id="KW-1185">Reference proteome</keyword>
<accession>A0A1I7FG33</accession>
<evidence type="ECO:0000313" key="2">
    <source>
        <dbReference type="Proteomes" id="UP000182491"/>
    </source>
</evidence>
<reference evidence="2" key="1">
    <citation type="submission" date="2016-10" db="EMBL/GenBank/DDBJ databases">
        <authorList>
            <person name="Varghese N."/>
        </authorList>
    </citation>
    <scope>NUCLEOTIDE SEQUENCE [LARGE SCALE GENOMIC DNA]</scope>
    <source>
        <strain evidence="2">DSM 18820</strain>
    </source>
</reference>
<sequence>MELFLGALGARQVVWGQITHDSIAGTVIYDPNDPEERQDFIWHMDEKEAPYEDVTTLLKHIKENGLLNGDKLAVPIAEIEVANMDEGTKGKAFDKLFAVSVNMVDEGEETDRYFIHE</sequence>
<dbReference type="OrthoDB" id="7063466at2"/>
<organism evidence="1 2">
    <name type="scientific">Pontibacter akesuensis</name>
    <dbReference type="NCBI Taxonomy" id="388950"/>
    <lineage>
        <taxon>Bacteria</taxon>
        <taxon>Pseudomonadati</taxon>
        <taxon>Bacteroidota</taxon>
        <taxon>Cytophagia</taxon>
        <taxon>Cytophagales</taxon>
        <taxon>Hymenobacteraceae</taxon>
        <taxon>Pontibacter</taxon>
    </lineage>
</organism>
<evidence type="ECO:0000313" key="1">
    <source>
        <dbReference type="EMBL" id="SFU35137.1"/>
    </source>
</evidence>
<dbReference type="RefSeq" id="WP_157578070.1">
    <property type="nucleotide sequence ID" value="NZ_BMXC01000001.1"/>
</dbReference>
<dbReference type="STRING" id="388950.GCA_001611675_03313"/>
<proteinExistence type="predicted"/>
<dbReference type="EMBL" id="FPCA01000001">
    <property type="protein sequence ID" value="SFU35137.1"/>
    <property type="molecule type" value="Genomic_DNA"/>
</dbReference>
<gene>
    <name evidence="1" type="ORF">SAMN04487941_0175</name>
</gene>